<dbReference type="PANTHER" id="PTHR44591:SF3">
    <property type="entry name" value="RESPONSE REGULATORY DOMAIN-CONTAINING PROTEIN"/>
    <property type="match status" value="1"/>
</dbReference>
<dbReference type="InterPro" id="IPR001789">
    <property type="entry name" value="Sig_transdc_resp-reg_receiver"/>
</dbReference>
<dbReference type="RefSeq" id="WP_345053910.1">
    <property type="nucleotide sequence ID" value="NZ_BAABDK010000016.1"/>
</dbReference>
<dbReference type="PROSITE" id="PS50110">
    <property type="entry name" value="RESPONSE_REGULATORY"/>
    <property type="match status" value="1"/>
</dbReference>
<dbReference type="SMART" id="SM00448">
    <property type="entry name" value="REC"/>
    <property type="match status" value="1"/>
</dbReference>
<comment type="caution">
    <text evidence="4">The sequence shown here is derived from an EMBL/GenBank/DDBJ whole genome shotgun (WGS) entry which is preliminary data.</text>
</comment>
<dbReference type="Gene3D" id="3.40.50.2300">
    <property type="match status" value="1"/>
</dbReference>
<sequence length="160" mass="17717">MLHKPKKIFLVDDDPFCLNLMKHVMITNGFADVHTYEGGAACLNFLTDEPDIIFLDQVMGSVSGIETLKAVKRFNPDIYVVFVSGQHEVAVAVESLKYGAFDYIVKDEKLSTKVSSVLTKIKDMGELLAQKPTSVPKRLRSFFGSVSLGLLLVPMMLLSC</sequence>
<evidence type="ECO:0000313" key="5">
    <source>
        <dbReference type="Proteomes" id="UP001501469"/>
    </source>
</evidence>
<protein>
    <submittedName>
        <fullName evidence="4">Response regulator</fullName>
    </submittedName>
</protein>
<dbReference type="CDD" id="cd00156">
    <property type="entry name" value="REC"/>
    <property type="match status" value="1"/>
</dbReference>
<keyword evidence="1 2" id="KW-0597">Phosphoprotein</keyword>
<dbReference type="InterPro" id="IPR011006">
    <property type="entry name" value="CheY-like_superfamily"/>
</dbReference>
<evidence type="ECO:0000256" key="2">
    <source>
        <dbReference type="PROSITE-ProRule" id="PRU00169"/>
    </source>
</evidence>
<proteinExistence type="predicted"/>
<dbReference type="EMBL" id="BAABDK010000016">
    <property type="protein sequence ID" value="GAA4036036.1"/>
    <property type="molecule type" value="Genomic_DNA"/>
</dbReference>
<name>A0ABP7U6Y7_9BACT</name>
<gene>
    <name evidence="4" type="ORF">GCM10022409_21190</name>
</gene>
<dbReference type="Pfam" id="PF00072">
    <property type="entry name" value="Response_reg"/>
    <property type="match status" value="1"/>
</dbReference>
<dbReference type="Proteomes" id="UP001501469">
    <property type="component" value="Unassembled WGS sequence"/>
</dbReference>
<evidence type="ECO:0000313" key="4">
    <source>
        <dbReference type="EMBL" id="GAA4036036.1"/>
    </source>
</evidence>
<evidence type="ECO:0000256" key="1">
    <source>
        <dbReference type="ARBA" id="ARBA00022553"/>
    </source>
</evidence>
<dbReference type="InterPro" id="IPR050595">
    <property type="entry name" value="Bact_response_regulator"/>
</dbReference>
<dbReference type="PANTHER" id="PTHR44591">
    <property type="entry name" value="STRESS RESPONSE REGULATOR PROTEIN 1"/>
    <property type="match status" value="1"/>
</dbReference>
<feature type="domain" description="Response regulatory" evidence="3">
    <location>
        <begin position="7"/>
        <end position="121"/>
    </location>
</feature>
<dbReference type="SUPFAM" id="SSF52172">
    <property type="entry name" value="CheY-like"/>
    <property type="match status" value="1"/>
</dbReference>
<reference evidence="5" key="1">
    <citation type="journal article" date="2019" name="Int. J. Syst. Evol. Microbiol.">
        <title>The Global Catalogue of Microorganisms (GCM) 10K type strain sequencing project: providing services to taxonomists for standard genome sequencing and annotation.</title>
        <authorList>
            <consortium name="The Broad Institute Genomics Platform"/>
            <consortium name="The Broad Institute Genome Sequencing Center for Infectious Disease"/>
            <person name="Wu L."/>
            <person name="Ma J."/>
        </authorList>
    </citation>
    <scope>NUCLEOTIDE SEQUENCE [LARGE SCALE GENOMIC DNA]</scope>
    <source>
        <strain evidence="5">JCM 17225</strain>
    </source>
</reference>
<evidence type="ECO:0000259" key="3">
    <source>
        <dbReference type="PROSITE" id="PS50110"/>
    </source>
</evidence>
<organism evidence="4 5">
    <name type="scientific">Hymenobacter glaciei</name>
    <dbReference type="NCBI Taxonomy" id="877209"/>
    <lineage>
        <taxon>Bacteria</taxon>
        <taxon>Pseudomonadati</taxon>
        <taxon>Bacteroidota</taxon>
        <taxon>Cytophagia</taxon>
        <taxon>Cytophagales</taxon>
        <taxon>Hymenobacteraceae</taxon>
        <taxon>Hymenobacter</taxon>
    </lineage>
</organism>
<keyword evidence="5" id="KW-1185">Reference proteome</keyword>
<feature type="modified residue" description="4-aspartylphosphate" evidence="2">
    <location>
        <position position="56"/>
    </location>
</feature>
<accession>A0ABP7U6Y7</accession>